<evidence type="ECO:0000313" key="2">
    <source>
        <dbReference type="EMBL" id="UYV64085.1"/>
    </source>
</evidence>
<reference evidence="2 3" key="1">
    <citation type="submission" date="2022-01" db="EMBL/GenBank/DDBJ databases">
        <title>A chromosomal length assembly of Cordylochernes scorpioides.</title>
        <authorList>
            <person name="Zeh D."/>
            <person name="Zeh J."/>
        </authorList>
    </citation>
    <scope>NUCLEOTIDE SEQUENCE [LARGE SCALE GENOMIC DNA]</scope>
    <source>
        <strain evidence="2">IN4F17</strain>
        <tissue evidence="2">Whole Body</tissue>
    </source>
</reference>
<accession>A0ABY6K8R6</accession>
<proteinExistence type="predicted"/>
<dbReference type="Pfam" id="PF01683">
    <property type="entry name" value="EB"/>
    <property type="match status" value="1"/>
</dbReference>
<sequence>MNIERFHRSMNFSFHKYIAPRGRVAPELQLGEACNHPLECLLSISHGTCDFHERRCTCQPYHARLNDTICLPASLLGYGCIIDEQCTIKVANSQCRDGLCHCQQGFMPLRKDLCLPHSPLEERKHRWSSYTPGSAEHNNRSDAYPVATRSFVHTRTSRLELRRARLTEPLSLEA</sequence>
<dbReference type="InterPro" id="IPR006149">
    <property type="entry name" value="EB_dom"/>
</dbReference>
<dbReference type="PANTHER" id="PTHR39069">
    <property type="entry name" value="ECDYSONE-INDUCIBLE GENE E1, ISOFORM A"/>
    <property type="match status" value="1"/>
</dbReference>
<evidence type="ECO:0000313" key="3">
    <source>
        <dbReference type="Proteomes" id="UP001235939"/>
    </source>
</evidence>
<evidence type="ECO:0000259" key="1">
    <source>
        <dbReference type="Pfam" id="PF01683"/>
    </source>
</evidence>
<dbReference type="Proteomes" id="UP001235939">
    <property type="component" value="Chromosome 02"/>
</dbReference>
<dbReference type="PANTHER" id="PTHR39069:SF1">
    <property type="entry name" value="ECDYSONE-INDUCIBLE GENE E1, ISOFORM A"/>
    <property type="match status" value="1"/>
</dbReference>
<name>A0ABY6K8R6_9ARAC</name>
<keyword evidence="3" id="KW-1185">Reference proteome</keyword>
<feature type="domain" description="EB" evidence="1">
    <location>
        <begin position="58"/>
        <end position="110"/>
    </location>
</feature>
<protein>
    <recommendedName>
        <fullName evidence="1">EB domain-containing protein</fullName>
    </recommendedName>
</protein>
<dbReference type="EMBL" id="CP092864">
    <property type="protein sequence ID" value="UYV64085.1"/>
    <property type="molecule type" value="Genomic_DNA"/>
</dbReference>
<organism evidence="2 3">
    <name type="scientific">Cordylochernes scorpioides</name>
    <dbReference type="NCBI Taxonomy" id="51811"/>
    <lineage>
        <taxon>Eukaryota</taxon>
        <taxon>Metazoa</taxon>
        <taxon>Ecdysozoa</taxon>
        <taxon>Arthropoda</taxon>
        <taxon>Chelicerata</taxon>
        <taxon>Arachnida</taxon>
        <taxon>Pseudoscorpiones</taxon>
        <taxon>Cheliferoidea</taxon>
        <taxon>Chernetidae</taxon>
        <taxon>Cordylochernes</taxon>
    </lineage>
</organism>
<gene>
    <name evidence="2" type="ORF">LAZ67_2006520</name>
</gene>